<evidence type="ECO:0000313" key="3">
    <source>
        <dbReference type="Proteomes" id="UP000030747"/>
    </source>
</evidence>
<feature type="compositionally biased region" description="Low complexity" evidence="1">
    <location>
        <begin position="123"/>
        <end position="143"/>
    </location>
</feature>
<gene>
    <name evidence="2" type="ORF">ETH_00030965</name>
</gene>
<dbReference type="OrthoDB" id="351053at2759"/>
<dbReference type="VEuPathDB" id="ToxoDB:ETH2_0202100"/>
<proteinExistence type="predicted"/>
<organism evidence="2 3">
    <name type="scientific">Eimeria tenella</name>
    <name type="common">Coccidian parasite</name>
    <dbReference type="NCBI Taxonomy" id="5802"/>
    <lineage>
        <taxon>Eukaryota</taxon>
        <taxon>Sar</taxon>
        <taxon>Alveolata</taxon>
        <taxon>Apicomplexa</taxon>
        <taxon>Conoidasida</taxon>
        <taxon>Coccidia</taxon>
        <taxon>Eucoccidiorida</taxon>
        <taxon>Eimeriorina</taxon>
        <taxon>Eimeriidae</taxon>
        <taxon>Eimeria</taxon>
    </lineage>
</organism>
<evidence type="ECO:0000256" key="1">
    <source>
        <dbReference type="SAM" id="MobiDB-lite"/>
    </source>
</evidence>
<accession>U6KMJ9</accession>
<feature type="compositionally biased region" description="Polar residues" evidence="1">
    <location>
        <begin position="174"/>
        <end position="184"/>
    </location>
</feature>
<dbReference type="GeneID" id="25255269"/>
<feature type="compositionally biased region" description="Low complexity" evidence="1">
    <location>
        <begin position="186"/>
        <end position="237"/>
    </location>
</feature>
<name>U6KMJ9_EIMTE</name>
<reference evidence="2" key="2">
    <citation type="submission" date="2013-10" db="EMBL/GenBank/DDBJ databases">
        <authorList>
            <person name="Aslett M."/>
        </authorList>
    </citation>
    <scope>NUCLEOTIDE SEQUENCE [LARGE SCALE GENOMIC DNA]</scope>
    <source>
        <strain evidence="2">Houghton</strain>
    </source>
</reference>
<dbReference type="VEuPathDB" id="ToxoDB:ETH_00030965"/>
<keyword evidence="3" id="KW-1185">Reference proteome</keyword>
<dbReference type="AlphaFoldDB" id="U6KMJ9"/>
<sequence>MEEKRLDREAFLESSGVLTAEYRGEPFQDCRFEGIYCFGATESRNFAVIGCPCGTLKVGSVLGLSSKFPSRTGPVSFPRNFRLSREARESIADQHAFRNEKFPMEIALTALVECRNRWNSVPSTAPAAPAPHAETPSSSSSSSSKHDGVSSSTRRNGSKCRRKGRNSGSRSSNDCYGSSRSNDCCGSGRSNNDHNSSSGSSRSSSGNNSGDSSNDYNSSSDNSSSSSSGSSSSSSSSECGGLELLRSFEVITSRRALRCLLRFLFPFYSPYLGSFCIDADLVGNSLLLSCSSSSSSSSSAKGVAGGFGRDFERRCVKRAAARLAAKGAEDLTSAFVLHSTSLFGALRLVVSAEIDALLPLPGAAAAARRCCCCCCSGSSGCCSSSSSRCCCCCSFEFRRIGSNDCFVHSCPTLSLLEQQLLQGSPPFVELKTHSSFSDFAAADAADQMLLGGVRRLLKAEHRSGEVKKVKLIELNSLLHQINSQESPDSQIARWKALAALLLQLRKLAQDAKDLPSDEVACIRVQYFARKEYLKIQKRNKEEVRLSEEAASWLKTPGPARCR</sequence>
<feature type="compositionally biased region" description="Basic residues" evidence="1">
    <location>
        <begin position="156"/>
        <end position="165"/>
    </location>
</feature>
<feature type="region of interest" description="Disordered" evidence="1">
    <location>
        <begin position="123"/>
        <end position="239"/>
    </location>
</feature>
<reference evidence="2" key="1">
    <citation type="submission" date="2013-10" db="EMBL/GenBank/DDBJ databases">
        <title>Genomic analysis of the causative agents of coccidiosis in chickens.</title>
        <authorList>
            <person name="Reid A.J."/>
            <person name="Blake D."/>
            <person name="Billington K."/>
            <person name="Browne H."/>
            <person name="Dunn M."/>
            <person name="Hung S."/>
            <person name="Kawahara F."/>
            <person name="Miranda-Saavedra D."/>
            <person name="Mourier T."/>
            <person name="Nagra H."/>
            <person name="Otto T.D."/>
            <person name="Rawlings N."/>
            <person name="Sanchez A."/>
            <person name="Sanders M."/>
            <person name="Subramaniam C."/>
            <person name="Tay Y."/>
            <person name="Dear P."/>
            <person name="Doerig C."/>
            <person name="Gruber A."/>
            <person name="Parkinson J."/>
            <person name="Shirley M."/>
            <person name="Wan K.L."/>
            <person name="Berriman M."/>
            <person name="Tomley F."/>
            <person name="Pain A."/>
        </authorList>
    </citation>
    <scope>NUCLEOTIDE SEQUENCE [LARGE SCALE GENOMIC DNA]</scope>
    <source>
        <strain evidence="2">Houghton</strain>
    </source>
</reference>
<dbReference type="RefSeq" id="XP_013228335.1">
    <property type="nucleotide sequence ID" value="XM_013372881.1"/>
</dbReference>
<protein>
    <submittedName>
        <fullName evidence="2">Transcription factor btf3, putative</fullName>
    </submittedName>
</protein>
<dbReference type="EMBL" id="HG673763">
    <property type="protein sequence ID" value="CDJ37497.1"/>
    <property type="molecule type" value="Genomic_DNA"/>
</dbReference>
<dbReference type="Proteomes" id="UP000030747">
    <property type="component" value="Unassembled WGS sequence"/>
</dbReference>
<evidence type="ECO:0000313" key="2">
    <source>
        <dbReference type="EMBL" id="CDJ37497.1"/>
    </source>
</evidence>